<dbReference type="Pfam" id="PF01408">
    <property type="entry name" value="GFO_IDH_MocA"/>
    <property type="match status" value="1"/>
</dbReference>
<feature type="chain" id="PRO_5046163730" evidence="1">
    <location>
        <begin position="28"/>
        <end position="448"/>
    </location>
</feature>
<dbReference type="InterPro" id="IPR004104">
    <property type="entry name" value="Gfo/Idh/MocA-like_OxRdtase_C"/>
</dbReference>
<dbReference type="InterPro" id="IPR036291">
    <property type="entry name" value="NAD(P)-bd_dom_sf"/>
</dbReference>
<sequence>MENKRRIFLKKIGLAGAATAVAPAVFAEAPSMKTFQLNRRYGSSSEKTIRLALIGAGIMGTEDLNTALRHDNVEVTTVCDLYEGRLESAKKKWGDHLFLTKDHQEVLKRKDVDAVIIGTPDHWHKQISIDALNAGKHVYCEKPMVHSVKEGHEVINAWKKSGKVFVVGSQGISSLGNEKAKELLAEGVIGDINYAEGFWARHSPEGAWQYVIPGDASEKNVDWKRYISNTKDRPFDPIRFFRWRNYLDYGTGMSGDLFVHLFTSLHYITNSLGPDKISAMGGLRYWKDGREVPDILLGMFQYPESEQHPGFNLSLRCNFVDGTSGSTYLKIVGSKGSMDVKWDEIVVKTNKQASSGDPFLEEQAKMLQGGNDRKKILPPSEMVYKVEAGYKGAHYDHFGNFFRAIRENGTVAEDPVFGFRAAAPALLCNDSYFQDKFINWDPVNMKLV</sequence>
<dbReference type="RefSeq" id="WP_377069349.1">
    <property type="nucleotide sequence ID" value="NZ_JBHSJJ010000026.1"/>
</dbReference>
<gene>
    <name evidence="4" type="ORF">ACFPFU_24945</name>
</gene>
<evidence type="ECO:0000259" key="2">
    <source>
        <dbReference type="Pfam" id="PF01408"/>
    </source>
</evidence>
<evidence type="ECO:0000313" key="4">
    <source>
        <dbReference type="EMBL" id="MFC4874974.1"/>
    </source>
</evidence>
<organism evidence="4 5">
    <name type="scientific">Negadavirga shengliensis</name>
    <dbReference type="NCBI Taxonomy" id="1389218"/>
    <lineage>
        <taxon>Bacteria</taxon>
        <taxon>Pseudomonadati</taxon>
        <taxon>Bacteroidota</taxon>
        <taxon>Cytophagia</taxon>
        <taxon>Cytophagales</taxon>
        <taxon>Cyclobacteriaceae</taxon>
        <taxon>Negadavirga</taxon>
    </lineage>
</organism>
<comment type="caution">
    <text evidence="4">The sequence shown here is derived from an EMBL/GenBank/DDBJ whole genome shotgun (WGS) entry which is preliminary data.</text>
</comment>
<keyword evidence="1" id="KW-0732">Signal</keyword>
<dbReference type="EMBL" id="JBHSJJ010000026">
    <property type="protein sequence ID" value="MFC4874974.1"/>
    <property type="molecule type" value="Genomic_DNA"/>
</dbReference>
<dbReference type="InterPro" id="IPR000683">
    <property type="entry name" value="Gfo/Idh/MocA-like_OxRdtase_N"/>
</dbReference>
<dbReference type="PANTHER" id="PTHR43818">
    <property type="entry name" value="BCDNA.GH03377"/>
    <property type="match status" value="1"/>
</dbReference>
<dbReference type="InterPro" id="IPR050463">
    <property type="entry name" value="Gfo/Idh/MocA_oxidrdct_glycsds"/>
</dbReference>
<evidence type="ECO:0000256" key="1">
    <source>
        <dbReference type="SAM" id="SignalP"/>
    </source>
</evidence>
<reference evidence="5" key="1">
    <citation type="journal article" date="2019" name="Int. J. Syst. Evol. Microbiol.">
        <title>The Global Catalogue of Microorganisms (GCM) 10K type strain sequencing project: providing services to taxonomists for standard genome sequencing and annotation.</title>
        <authorList>
            <consortium name="The Broad Institute Genomics Platform"/>
            <consortium name="The Broad Institute Genome Sequencing Center for Infectious Disease"/>
            <person name="Wu L."/>
            <person name="Ma J."/>
        </authorList>
    </citation>
    <scope>NUCLEOTIDE SEQUENCE [LARGE SCALE GENOMIC DNA]</scope>
    <source>
        <strain evidence="5">CGMCC 4.7466</strain>
    </source>
</reference>
<dbReference type="PROSITE" id="PS51318">
    <property type="entry name" value="TAT"/>
    <property type="match status" value="1"/>
</dbReference>
<name>A0ABV9T9C2_9BACT</name>
<evidence type="ECO:0000259" key="3">
    <source>
        <dbReference type="Pfam" id="PF02894"/>
    </source>
</evidence>
<dbReference type="Pfam" id="PF02894">
    <property type="entry name" value="GFO_IDH_MocA_C"/>
    <property type="match status" value="1"/>
</dbReference>
<proteinExistence type="predicted"/>
<keyword evidence="5" id="KW-1185">Reference proteome</keyword>
<dbReference type="SUPFAM" id="SSF51735">
    <property type="entry name" value="NAD(P)-binding Rossmann-fold domains"/>
    <property type="match status" value="1"/>
</dbReference>
<dbReference type="PANTHER" id="PTHR43818:SF5">
    <property type="entry name" value="OXIDOREDUCTASE FAMILY PROTEIN"/>
    <property type="match status" value="1"/>
</dbReference>
<accession>A0ABV9T9C2</accession>
<dbReference type="Gene3D" id="3.40.50.720">
    <property type="entry name" value="NAD(P)-binding Rossmann-like Domain"/>
    <property type="match status" value="1"/>
</dbReference>
<feature type="signal peptide" evidence="1">
    <location>
        <begin position="1"/>
        <end position="27"/>
    </location>
</feature>
<feature type="domain" description="Gfo/Idh/MocA-like oxidoreductase N-terminal" evidence="2">
    <location>
        <begin position="49"/>
        <end position="168"/>
    </location>
</feature>
<dbReference type="InterPro" id="IPR006311">
    <property type="entry name" value="TAT_signal"/>
</dbReference>
<protein>
    <submittedName>
        <fullName evidence="4">Gfo/Idh/MocA family protein</fullName>
    </submittedName>
</protein>
<dbReference type="Gene3D" id="3.30.360.10">
    <property type="entry name" value="Dihydrodipicolinate Reductase, domain 2"/>
    <property type="match status" value="1"/>
</dbReference>
<dbReference type="SUPFAM" id="SSF55347">
    <property type="entry name" value="Glyceraldehyde-3-phosphate dehydrogenase-like, C-terminal domain"/>
    <property type="match status" value="1"/>
</dbReference>
<dbReference type="Proteomes" id="UP001595818">
    <property type="component" value="Unassembled WGS sequence"/>
</dbReference>
<feature type="domain" description="Gfo/Idh/MocA-like oxidoreductase C-terminal" evidence="3">
    <location>
        <begin position="181"/>
        <end position="434"/>
    </location>
</feature>
<evidence type="ECO:0000313" key="5">
    <source>
        <dbReference type="Proteomes" id="UP001595818"/>
    </source>
</evidence>